<dbReference type="Gene3D" id="3.20.20.80">
    <property type="entry name" value="Glycosidases"/>
    <property type="match status" value="1"/>
</dbReference>
<dbReference type="OrthoDB" id="9761577at2"/>
<protein>
    <submittedName>
        <fullName evidence="2">Malto-oligosyltrehalose synthase</fullName>
    </submittedName>
</protein>
<evidence type="ECO:0000259" key="1">
    <source>
        <dbReference type="SMART" id="SM00642"/>
    </source>
</evidence>
<dbReference type="InterPro" id="IPR013797">
    <property type="entry name" value="Maltooligo_trehalose_synth_4"/>
</dbReference>
<dbReference type="GO" id="GO:0030980">
    <property type="term" value="P:alpha-glucan catabolic process"/>
    <property type="evidence" value="ECO:0007669"/>
    <property type="project" value="TreeGrafter"/>
</dbReference>
<comment type="caution">
    <text evidence="2">The sequence shown here is derived from an EMBL/GenBank/DDBJ whole genome shotgun (WGS) entry which is preliminary data.</text>
</comment>
<dbReference type="GO" id="GO:0005992">
    <property type="term" value="P:trehalose biosynthetic process"/>
    <property type="evidence" value="ECO:0007669"/>
    <property type="project" value="TreeGrafter"/>
</dbReference>
<dbReference type="Gene3D" id="1.10.10.470">
    <property type="entry name" value="Maltooligosyl trehalose synthase, domain 4"/>
    <property type="match status" value="1"/>
</dbReference>
<dbReference type="EMBL" id="RKLN01000007">
    <property type="protein sequence ID" value="RVW00518.1"/>
    <property type="molecule type" value="Genomic_DNA"/>
</dbReference>
<dbReference type="SMART" id="SM00642">
    <property type="entry name" value="Aamy"/>
    <property type="match status" value="1"/>
</dbReference>
<dbReference type="GO" id="GO:0047470">
    <property type="term" value="F:(1,4)-alpha-D-glucan 1-alpha-D-glucosylmutase activity"/>
    <property type="evidence" value="ECO:0007669"/>
    <property type="project" value="TreeGrafter"/>
</dbReference>
<dbReference type="NCBIfam" id="TIGR02401">
    <property type="entry name" value="trehalose_TreY"/>
    <property type="match status" value="1"/>
</dbReference>
<dbReference type="Gene3D" id="3.30.1590.10">
    <property type="entry name" value="Maltooligosyl trehalose synthase, domain 2"/>
    <property type="match status" value="1"/>
</dbReference>
<name>A0A3S3A2C5_9NOCA</name>
<proteinExistence type="predicted"/>
<feature type="domain" description="Glycosyl hydrolase family 13 catalytic" evidence="1">
    <location>
        <begin position="5"/>
        <end position="452"/>
    </location>
</feature>
<dbReference type="InterPro" id="IPR012767">
    <property type="entry name" value="Trehalose_TreY"/>
</dbReference>
<dbReference type="Proteomes" id="UP000284333">
    <property type="component" value="Unassembled WGS sequence"/>
</dbReference>
<sequence length="793" mass="87839">MKPITATYRLQLRGDSFTLDDARRLADYLDRLGVSHLYLSPILTATSGSTHGYDVTDPTTVSTELGGRAALVALSAELRERHMGLIVDLVPNHMGISKPNENRWWWDVLTNGQRSPFARFFDVDWREDNGADGRIALPVLADVSELNTLRIDRTNGTPLLAVGDLRFPIAPGTEDADPREVHNRQSYRLVGWRDGKVGYRRFFAINDLAAVRQEDPRVFDTTHHQFSSWLRDELVDGVRVDHPDGLSNPAEYLTSLRGLIGPDRLLVIEKILAADEPLDPTLPVDGTTGYDALAEYDGVFLDRSGAATLTELAARAGAPGNREWLHSNETDLRRLAACTDLAPEVRRLSRAILRDSPAFCNPDALRDALAELLASAPAYRTDYSTLAVALPRMIADVLDAHPEWEAAMTTLAGALIVGTESRTRFEQVCGAVTAKAVEDRLFYRTARLVSLQEVGGDPGRFGIAPAEFHVRAAERARRWPRTMTTLSTHDTKRGEDVRARIGVLSQVPELWVRCVADWEMSTPSPDGVTGLFLWQNMFGIWPVDDAGEAPSHEFRDRLHRFAEKSIREAGTRTSWTEIDRHFEHAVHGWVDRVLDGPVGRSIGLVARQLAPHGWSDAMGRKLLQLCGPGIPDVYQGTELWEDSLVDPDNRRPVDYELRRTLLKSLDTPGVEVPPIDDSGATKMQVTRVALRLRRERPDSFVGGHYRPVFGVGSARDHLLGFARGPADTASDVIALATRHSVSLHETGWGSSSVALPTGSWFDRLTGELYSGSTPLSKVFDRLPVALLVRLDCP</sequence>
<evidence type="ECO:0000313" key="2">
    <source>
        <dbReference type="EMBL" id="RVW00518.1"/>
    </source>
</evidence>
<keyword evidence="3" id="KW-1185">Reference proteome</keyword>
<dbReference type="RefSeq" id="WP_127948426.1">
    <property type="nucleotide sequence ID" value="NZ_RKLN01000007.1"/>
</dbReference>
<dbReference type="AlphaFoldDB" id="A0A3S3A2C5"/>
<organism evidence="2 3">
    <name type="scientific">Rhodococcus spongiicola</name>
    <dbReference type="NCBI Taxonomy" id="2487352"/>
    <lineage>
        <taxon>Bacteria</taxon>
        <taxon>Bacillati</taxon>
        <taxon>Actinomycetota</taxon>
        <taxon>Actinomycetes</taxon>
        <taxon>Mycobacteriales</taxon>
        <taxon>Nocardiaceae</taxon>
        <taxon>Rhodococcus</taxon>
    </lineage>
</organism>
<dbReference type="InterPro" id="IPR017853">
    <property type="entry name" value="GH"/>
</dbReference>
<accession>A0A3S3A2C5</accession>
<dbReference type="PANTHER" id="PTHR10357:SF216">
    <property type="entry name" value="MALTOOLIGOSYL TREHALOSE SYNTHASE-RELATED"/>
    <property type="match status" value="1"/>
</dbReference>
<gene>
    <name evidence="2" type="primary">treY</name>
    <name evidence="2" type="ORF">EF834_17140</name>
</gene>
<dbReference type="InterPro" id="IPR006047">
    <property type="entry name" value="GH13_cat_dom"/>
</dbReference>
<dbReference type="PANTHER" id="PTHR10357">
    <property type="entry name" value="ALPHA-AMYLASE FAMILY MEMBER"/>
    <property type="match status" value="1"/>
</dbReference>
<dbReference type="Pfam" id="PF00128">
    <property type="entry name" value="Alpha-amylase"/>
    <property type="match status" value="1"/>
</dbReference>
<dbReference type="Gene3D" id="1.10.150.200">
    <property type="entry name" value="Maltooligosyl trehalose synthase, domain 3"/>
    <property type="match status" value="1"/>
</dbReference>
<evidence type="ECO:0000313" key="3">
    <source>
        <dbReference type="Proteomes" id="UP000284333"/>
    </source>
</evidence>
<reference evidence="2 3" key="1">
    <citation type="submission" date="2018-11" db="EMBL/GenBank/DDBJ databases">
        <title>Rhodococcus spongicola sp. nov. and Rhodococcus xishaensis sp. nov. from marine sponges.</title>
        <authorList>
            <person name="Li L."/>
            <person name="Lin H.W."/>
        </authorList>
    </citation>
    <scope>NUCLEOTIDE SEQUENCE [LARGE SCALE GENOMIC DNA]</scope>
    <source>
        <strain evidence="2 3">LHW50502</strain>
    </source>
</reference>
<dbReference type="SUPFAM" id="SSF51445">
    <property type="entry name" value="(Trans)glycosidases"/>
    <property type="match status" value="1"/>
</dbReference>
<dbReference type="CDD" id="cd11336">
    <property type="entry name" value="AmyAc_MTSase"/>
    <property type="match status" value="1"/>
</dbReference>